<feature type="active site" description="Proton donor/acceptor" evidence="12">
    <location>
        <position position="134"/>
    </location>
</feature>
<dbReference type="NCBIfam" id="TIGR00674">
    <property type="entry name" value="dapA"/>
    <property type="match status" value="1"/>
</dbReference>
<evidence type="ECO:0000256" key="10">
    <source>
        <dbReference type="ARBA" id="ARBA00023270"/>
    </source>
</evidence>
<feature type="site" description="Part of a proton relay during catalysis" evidence="12">
    <location>
        <position position="108"/>
    </location>
</feature>
<evidence type="ECO:0000256" key="2">
    <source>
        <dbReference type="ARBA" id="ARBA00005120"/>
    </source>
</evidence>
<dbReference type="GO" id="GO:0008840">
    <property type="term" value="F:4-hydroxy-tetrahydrodipicolinate synthase activity"/>
    <property type="evidence" value="ECO:0007669"/>
    <property type="project" value="UniProtKB-EC"/>
</dbReference>
<sequence>MLLTGLYVPLITPFTATGELATTALAELAHSALADGATGLVALGTTAEAAALTPEERETVIEICASACARYGAPLVAGAGTNTTASSIEQVTRLDPRVSAALTVVPYYTRPSEDGVVEHFRLLAAASPVPLIVYNIPYRTSRTLSAETLGRIARIPNIAGFKHSTGGIDETTIAFLADLPADTAVLAGDDLFTSPLLALGASGAILACATVAARPYAELIAAWRAGSIEHARQLGHRLVPLTRALFAEPNPTVVKAVLAAQGRIPSPHVRLPLLPARPESTAAALACVDRLDPGPLPRG</sequence>
<feature type="binding site" evidence="12">
    <location>
        <position position="205"/>
    </location>
    <ligand>
        <name>pyruvate</name>
        <dbReference type="ChEBI" id="CHEBI:15361"/>
    </ligand>
</feature>
<dbReference type="InterPro" id="IPR002220">
    <property type="entry name" value="DapA-like"/>
</dbReference>
<dbReference type="PIRSF" id="PIRSF001365">
    <property type="entry name" value="DHDPS"/>
    <property type="match status" value="1"/>
</dbReference>
<dbReference type="InterPro" id="IPR013785">
    <property type="entry name" value="Aldolase_TIM"/>
</dbReference>
<keyword evidence="7 12" id="KW-0220">Diaminopimelate biosynthesis</keyword>
<dbReference type="EC" id="4.3.3.7" evidence="4 12"/>
<comment type="subunit">
    <text evidence="12">Homotetramer; dimer of dimers.</text>
</comment>
<reference evidence="15" key="1">
    <citation type="journal article" date="2019" name="Int. J. Syst. Evol. Microbiol.">
        <title>The Global Catalogue of Microorganisms (GCM) 10K type strain sequencing project: providing services to taxonomists for standard genome sequencing and annotation.</title>
        <authorList>
            <consortium name="The Broad Institute Genomics Platform"/>
            <consortium name="The Broad Institute Genome Sequencing Center for Infectious Disease"/>
            <person name="Wu L."/>
            <person name="Ma J."/>
        </authorList>
    </citation>
    <scope>NUCLEOTIDE SEQUENCE [LARGE SCALE GENOMIC DNA]</scope>
    <source>
        <strain evidence="15">CGMCC 4.7330</strain>
    </source>
</reference>
<evidence type="ECO:0000256" key="9">
    <source>
        <dbReference type="ARBA" id="ARBA00023239"/>
    </source>
</evidence>
<name>A0ABV8DK47_9NOCA</name>
<dbReference type="PRINTS" id="PR00146">
    <property type="entry name" value="DHPICSNTHASE"/>
</dbReference>
<dbReference type="PANTHER" id="PTHR12128:SF66">
    <property type="entry name" value="4-HYDROXY-2-OXOGLUTARATE ALDOLASE, MITOCHONDRIAL"/>
    <property type="match status" value="1"/>
</dbReference>
<evidence type="ECO:0000256" key="1">
    <source>
        <dbReference type="ARBA" id="ARBA00003294"/>
    </source>
</evidence>
<keyword evidence="6 12" id="KW-0028">Amino-acid biosynthesis</keyword>
<comment type="function">
    <text evidence="1 12">Catalyzes the condensation of (S)-aspartate-beta-semialdehyde [(S)-ASA] and pyruvate to 4-hydroxy-tetrahydrodipicolinate (HTPA).</text>
</comment>
<dbReference type="SUPFAM" id="SSF51569">
    <property type="entry name" value="Aldolase"/>
    <property type="match status" value="1"/>
</dbReference>
<proteinExistence type="inferred from homology"/>
<comment type="pathway">
    <text evidence="2 12">Amino-acid biosynthesis; L-lysine biosynthesis via DAP pathway; (S)-tetrahydrodipicolinate from L-aspartate: step 3/4.</text>
</comment>
<evidence type="ECO:0000256" key="12">
    <source>
        <dbReference type="HAMAP-Rule" id="MF_00418"/>
    </source>
</evidence>
<dbReference type="InterPro" id="IPR020625">
    <property type="entry name" value="Schiff_base-form_aldolases_AS"/>
</dbReference>
<dbReference type="Gene3D" id="3.20.20.70">
    <property type="entry name" value="Aldolase class I"/>
    <property type="match status" value="1"/>
</dbReference>
<evidence type="ECO:0000256" key="5">
    <source>
        <dbReference type="ARBA" id="ARBA00022490"/>
    </source>
</evidence>
<comment type="caution">
    <text evidence="14">The sequence shown here is derived from an EMBL/GenBank/DDBJ whole genome shotgun (WGS) entry which is preliminary data.</text>
</comment>
<evidence type="ECO:0000256" key="13">
    <source>
        <dbReference type="PIRNR" id="PIRNR001365"/>
    </source>
</evidence>
<keyword evidence="5 12" id="KW-0963">Cytoplasm</keyword>
<dbReference type="PANTHER" id="PTHR12128">
    <property type="entry name" value="DIHYDRODIPICOLINATE SYNTHASE"/>
    <property type="match status" value="1"/>
</dbReference>
<evidence type="ECO:0000313" key="15">
    <source>
        <dbReference type="Proteomes" id="UP001595696"/>
    </source>
</evidence>
<dbReference type="HAMAP" id="MF_00418">
    <property type="entry name" value="DapA"/>
    <property type="match status" value="1"/>
</dbReference>
<dbReference type="Proteomes" id="UP001595696">
    <property type="component" value="Unassembled WGS sequence"/>
</dbReference>
<gene>
    <name evidence="12 14" type="primary">dapA</name>
    <name evidence="14" type="ORF">ACFO0B_00270</name>
</gene>
<feature type="active site" description="Schiff-base intermediate with substrate" evidence="12">
    <location>
        <position position="162"/>
    </location>
</feature>
<comment type="similarity">
    <text evidence="3 12 13">Belongs to the DapA family.</text>
</comment>
<feature type="binding site" evidence="12">
    <location>
        <position position="46"/>
    </location>
    <ligand>
        <name>pyruvate</name>
        <dbReference type="ChEBI" id="CHEBI:15361"/>
    </ligand>
</feature>
<comment type="caution">
    <text evidence="12">Was originally thought to be a dihydrodipicolinate synthase (DHDPS), catalyzing the condensation of (S)-aspartate-beta-semialdehyde [(S)-ASA] and pyruvate to dihydrodipicolinate (DHDP). However, it was shown in E.coli that the product of the enzymatic reaction is not dihydrodipicolinate but in fact (4S)-4-hydroxy-2,3,4,5-tetrahydro-(2S)-dipicolinic acid (HTPA), and that the consecutive dehydration reaction leading to DHDP is not spontaneous but catalyzed by DapB.</text>
</comment>
<dbReference type="RefSeq" id="WP_378610202.1">
    <property type="nucleotide sequence ID" value="NZ_JBHSAX010000002.1"/>
</dbReference>
<dbReference type="InterPro" id="IPR005263">
    <property type="entry name" value="DapA"/>
</dbReference>
<evidence type="ECO:0000256" key="11">
    <source>
        <dbReference type="ARBA" id="ARBA00047836"/>
    </source>
</evidence>
<keyword evidence="8 12" id="KW-0457">Lysine biosynthesis</keyword>
<protein>
    <recommendedName>
        <fullName evidence="4 12">4-hydroxy-tetrahydrodipicolinate synthase</fullName>
        <shortName evidence="12">HTPA synthase</shortName>
        <ecNumber evidence="4 12">4.3.3.7</ecNumber>
    </recommendedName>
</protein>
<keyword evidence="15" id="KW-1185">Reference proteome</keyword>
<dbReference type="Pfam" id="PF00701">
    <property type="entry name" value="DHDPS"/>
    <property type="match status" value="1"/>
</dbReference>
<evidence type="ECO:0000313" key="14">
    <source>
        <dbReference type="EMBL" id="MFC3960418.1"/>
    </source>
</evidence>
<comment type="subcellular location">
    <subcellularLocation>
        <location evidence="12">Cytoplasm</location>
    </subcellularLocation>
</comment>
<accession>A0ABV8DK47</accession>
<dbReference type="EMBL" id="JBHSAX010000002">
    <property type="protein sequence ID" value="MFC3960418.1"/>
    <property type="molecule type" value="Genomic_DNA"/>
</dbReference>
<dbReference type="SMART" id="SM01130">
    <property type="entry name" value="DHDPS"/>
    <property type="match status" value="1"/>
</dbReference>
<organism evidence="14 15">
    <name type="scientific">Nocardia jiangsuensis</name>
    <dbReference type="NCBI Taxonomy" id="1691563"/>
    <lineage>
        <taxon>Bacteria</taxon>
        <taxon>Bacillati</taxon>
        <taxon>Actinomycetota</taxon>
        <taxon>Actinomycetes</taxon>
        <taxon>Mycobacteriales</taxon>
        <taxon>Nocardiaceae</taxon>
        <taxon>Nocardia</taxon>
    </lineage>
</organism>
<dbReference type="CDD" id="cd00950">
    <property type="entry name" value="DHDPS"/>
    <property type="match status" value="1"/>
</dbReference>
<feature type="site" description="Part of a proton relay during catalysis" evidence="12">
    <location>
        <position position="45"/>
    </location>
</feature>
<dbReference type="PROSITE" id="PS00666">
    <property type="entry name" value="DHDPS_2"/>
    <property type="match status" value="1"/>
</dbReference>
<keyword evidence="10 12" id="KW-0704">Schiff base</keyword>
<evidence type="ECO:0000256" key="4">
    <source>
        <dbReference type="ARBA" id="ARBA00012086"/>
    </source>
</evidence>
<evidence type="ECO:0000256" key="8">
    <source>
        <dbReference type="ARBA" id="ARBA00023154"/>
    </source>
</evidence>
<evidence type="ECO:0000256" key="6">
    <source>
        <dbReference type="ARBA" id="ARBA00022605"/>
    </source>
</evidence>
<evidence type="ECO:0000256" key="7">
    <source>
        <dbReference type="ARBA" id="ARBA00022915"/>
    </source>
</evidence>
<keyword evidence="9 12" id="KW-0456">Lyase</keyword>
<comment type="catalytic activity">
    <reaction evidence="11 12">
        <text>L-aspartate 4-semialdehyde + pyruvate = (2S,4S)-4-hydroxy-2,3,4,5-tetrahydrodipicolinate + H2O + H(+)</text>
        <dbReference type="Rhea" id="RHEA:34171"/>
        <dbReference type="ChEBI" id="CHEBI:15361"/>
        <dbReference type="ChEBI" id="CHEBI:15377"/>
        <dbReference type="ChEBI" id="CHEBI:15378"/>
        <dbReference type="ChEBI" id="CHEBI:67139"/>
        <dbReference type="ChEBI" id="CHEBI:537519"/>
        <dbReference type="EC" id="4.3.3.7"/>
    </reaction>
</comment>
<evidence type="ECO:0000256" key="3">
    <source>
        <dbReference type="ARBA" id="ARBA00007592"/>
    </source>
</evidence>